<dbReference type="InterPro" id="IPR007047">
    <property type="entry name" value="Flp_Fap"/>
</dbReference>
<accession>A0AAP9Y1U6</accession>
<evidence type="ECO:0000313" key="4">
    <source>
        <dbReference type="Proteomes" id="UP001056386"/>
    </source>
</evidence>
<dbReference type="GeneID" id="45698365"/>
<dbReference type="Proteomes" id="UP000594892">
    <property type="component" value="Chromosome 2"/>
</dbReference>
<dbReference type="Proteomes" id="UP001056386">
    <property type="component" value="Chromosome 1"/>
</dbReference>
<name>A0AAP9Y1U6_BURGL</name>
<reference evidence="2" key="2">
    <citation type="submission" date="2022-06" db="EMBL/GenBank/DDBJ databases">
        <title>Draft genome sequence of Burkholderia glumae strain GR20004 isolated from rice panicle showing bacterial panicle blight.</title>
        <authorList>
            <person name="Choi S.Y."/>
            <person name="Lee Y.H."/>
        </authorList>
    </citation>
    <scope>NUCLEOTIDE SEQUENCE</scope>
    <source>
        <strain evidence="2">GR20004</strain>
    </source>
</reference>
<keyword evidence="4" id="KW-1185">Reference proteome</keyword>
<dbReference type="Pfam" id="PF04964">
    <property type="entry name" value="Flp_Fap"/>
    <property type="match status" value="1"/>
</dbReference>
<evidence type="ECO:0000313" key="1">
    <source>
        <dbReference type="EMBL" id="QPQ93162.1"/>
    </source>
</evidence>
<reference evidence="1 3" key="1">
    <citation type="submission" date="2020-12" db="EMBL/GenBank/DDBJ databases">
        <title>FDA dAtabase for Regulatory Grade micrObial Sequences (FDA-ARGOS): Supporting development and validation of Infectious Disease Dx tests.</title>
        <authorList>
            <person name="Minogue T."/>
            <person name="Wolcott M."/>
            <person name="Wasieloski L."/>
            <person name="Aguilar W."/>
            <person name="Moore D."/>
            <person name="Jaissle J."/>
            <person name="Tallon L."/>
            <person name="Sadzewicz L."/>
            <person name="Zhao X."/>
            <person name="Boylan J."/>
            <person name="Ott S."/>
            <person name="Bowen H."/>
            <person name="Vavikolanu K."/>
            <person name="Mehta A."/>
            <person name="Aluvathingal J."/>
            <person name="Nadendla S."/>
            <person name="Yan Y."/>
            <person name="Sichtig H."/>
        </authorList>
    </citation>
    <scope>NUCLEOTIDE SEQUENCE [LARGE SCALE GENOMIC DNA]</scope>
    <source>
        <strain evidence="1 3">FDAARGOS_949</strain>
    </source>
</reference>
<proteinExistence type="predicted"/>
<dbReference type="AlphaFoldDB" id="A0AAP9Y1U6"/>
<dbReference type="EMBL" id="CP099587">
    <property type="protein sequence ID" value="USS47407.1"/>
    <property type="molecule type" value="Genomic_DNA"/>
</dbReference>
<organism evidence="1 3">
    <name type="scientific">Burkholderia glumae</name>
    <name type="common">Pseudomonas glumae</name>
    <dbReference type="NCBI Taxonomy" id="337"/>
    <lineage>
        <taxon>Bacteria</taxon>
        <taxon>Pseudomonadati</taxon>
        <taxon>Pseudomonadota</taxon>
        <taxon>Betaproteobacteria</taxon>
        <taxon>Burkholderiales</taxon>
        <taxon>Burkholderiaceae</taxon>
        <taxon>Burkholderia</taxon>
    </lineage>
</organism>
<dbReference type="RefSeq" id="WP_015876132.1">
    <property type="nucleotide sequence ID" value="NZ_CP021074.1"/>
</dbReference>
<evidence type="ECO:0000313" key="2">
    <source>
        <dbReference type="EMBL" id="USS47407.1"/>
    </source>
</evidence>
<dbReference type="EMBL" id="CP065601">
    <property type="protein sequence ID" value="QPQ93162.1"/>
    <property type="molecule type" value="Genomic_DNA"/>
</dbReference>
<gene>
    <name evidence="1" type="ORF">I6H06_12815</name>
    <name evidence="2" type="ORF">NFI99_21440</name>
</gene>
<protein>
    <submittedName>
        <fullName evidence="1">Flp family type IVb pilin</fullName>
    </submittedName>
</protein>
<evidence type="ECO:0000313" key="3">
    <source>
        <dbReference type="Proteomes" id="UP000594892"/>
    </source>
</evidence>
<sequence length="56" mass="5985">MKDLLGRFLEEEAGTTAIEYGLIAGVIAGAAGYMATNLSDDVTQAFSFAASFFRQF</sequence>